<dbReference type="PANTHER" id="PTHR36509:SF2">
    <property type="entry name" value="BLL3101 PROTEIN"/>
    <property type="match status" value="1"/>
</dbReference>
<dbReference type="Gene3D" id="2.60.120.1600">
    <property type="match status" value="1"/>
</dbReference>
<reference evidence="2 3" key="1">
    <citation type="submission" date="2014-08" db="EMBL/GenBank/DDBJ databases">
        <title>Whole genome shotgun sequence of Rhizobium rubi NBRC 13261.</title>
        <authorList>
            <person name="Katano-Makiyama Y."/>
            <person name="Hosoyama A."/>
            <person name="Hashimoto M."/>
            <person name="Hosoyama Y."/>
            <person name="Noguchi M."/>
            <person name="Tsuchikane K."/>
            <person name="Uohara A."/>
            <person name="Ohji S."/>
            <person name="Ichikawa N."/>
            <person name="Kimura A."/>
            <person name="Yamazoe A."/>
            <person name="Fujita N."/>
        </authorList>
    </citation>
    <scope>NUCLEOTIDE SEQUENCE [LARGE SCALE GENOMIC DNA]</scope>
    <source>
        <strain evidence="2 3">NBRC 13261</strain>
    </source>
</reference>
<sequence length="64" mass="7188">MKYKDDGSLTLYIQEKSPGQGNDPNWLPAPAGEFSLYLRAYWPKTEIVDGTWSPPGEQTDARIS</sequence>
<protein>
    <recommendedName>
        <fullName evidence="1">DUF1214 domain-containing protein</fullName>
    </recommendedName>
</protein>
<gene>
    <name evidence="2" type="ORF">RRU01S_35_00400</name>
</gene>
<dbReference type="Proteomes" id="UP000028701">
    <property type="component" value="Unassembled WGS sequence"/>
</dbReference>
<dbReference type="eggNOG" id="COG5361">
    <property type="taxonomic scope" value="Bacteria"/>
</dbReference>
<dbReference type="PANTHER" id="PTHR36509">
    <property type="entry name" value="BLL3101 PROTEIN"/>
    <property type="match status" value="1"/>
</dbReference>
<dbReference type="EMBL" id="BBJU01000035">
    <property type="protein sequence ID" value="GAK73331.1"/>
    <property type="molecule type" value="Genomic_DNA"/>
</dbReference>
<dbReference type="SUPFAM" id="SSF160935">
    <property type="entry name" value="VPA0735-like"/>
    <property type="match status" value="1"/>
</dbReference>
<proteinExistence type="predicted"/>
<dbReference type="Pfam" id="PF06742">
    <property type="entry name" value="DUF1214"/>
    <property type="match status" value="1"/>
</dbReference>
<evidence type="ECO:0000259" key="1">
    <source>
        <dbReference type="Pfam" id="PF06742"/>
    </source>
</evidence>
<organism evidence="2 3">
    <name type="scientific">Agrobacterium rubi TR3 = NBRC 13261</name>
    <dbReference type="NCBI Taxonomy" id="1368415"/>
    <lineage>
        <taxon>Bacteria</taxon>
        <taxon>Pseudomonadati</taxon>
        <taxon>Pseudomonadota</taxon>
        <taxon>Alphaproteobacteria</taxon>
        <taxon>Hyphomicrobiales</taxon>
        <taxon>Rhizobiaceae</taxon>
        <taxon>Rhizobium/Agrobacterium group</taxon>
        <taxon>Agrobacterium</taxon>
    </lineage>
</organism>
<evidence type="ECO:0000313" key="2">
    <source>
        <dbReference type="EMBL" id="GAK73331.1"/>
    </source>
</evidence>
<accession>A0A081D335</accession>
<dbReference type="AlphaFoldDB" id="A0A081D335"/>
<comment type="caution">
    <text evidence="2">The sequence shown here is derived from an EMBL/GenBank/DDBJ whole genome shotgun (WGS) entry which is preliminary data.</text>
</comment>
<evidence type="ECO:0000313" key="3">
    <source>
        <dbReference type="Proteomes" id="UP000028701"/>
    </source>
</evidence>
<feature type="domain" description="DUF1214" evidence="1">
    <location>
        <begin position="2"/>
        <end position="44"/>
    </location>
</feature>
<name>A0A081D335_9HYPH</name>
<dbReference type="InterPro" id="IPR010621">
    <property type="entry name" value="DUF1214"/>
</dbReference>